<accession>A0ABV9FLL8</accession>
<dbReference type="EMBL" id="JBHSFO010000002">
    <property type="protein sequence ID" value="MFC4602940.1"/>
    <property type="molecule type" value="Genomic_DNA"/>
</dbReference>
<keyword evidence="1" id="KW-0472">Membrane</keyword>
<evidence type="ECO:0000256" key="1">
    <source>
        <dbReference type="SAM" id="Phobius"/>
    </source>
</evidence>
<sequence length="153" mass="15184">MTVRRSGRNWVRWEMTIAAALGAATAAVMMAAAPSAVPVATVLGGLIGAMVGGAAVAGGCYALASVAHWPPSSRGRWRQRFAVCSAAGVLLLVGGFVVLILMSGGASTPSRADVSVLAGVPVGFSLLAYLFALVLCPPPAAPAAARNGDAPVA</sequence>
<gene>
    <name evidence="2" type="ORF">ACFO6S_04490</name>
</gene>
<evidence type="ECO:0000313" key="2">
    <source>
        <dbReference type="EMBL" id="MFC4602940.1"/>
    </source>
</evidence>
<dbReference type="Proteomes" id="UP001595914">
    <property type="component" value="Unassembled WGS sequence"/>
</dbReference>
<evidence type="ECO:0000313" key="3">
    <source>
        <dbReference type="Proteomes" id="UP001595914"/>
    </source>
</evidence>
<organism evidence="2 3">
    <name type="scientific">Rhodococcus kronopolitis</name>
    <dbReference type="NCBI Taxonomy" id="1460226"/>
    <lineage>
        <taxon>Bacteria</taxon>
        <taxon>Bacillati</taxon>
        <taxon>Actinomycetota</taxon>
        <taxon>Actinomycetes</taxon>
        <taxon>Mycobacteriales</taxon>
        <taxon>Nocardiaceae</taxon>
        <taxon>Rhodococcus</taxon>
    </lineage>
</organism>
<protein>
    <submittedName>
        <fullName evidence="2">Uncharacterized protein</fullName>
    </submittedName>
</protein>
<feature type="transmembrane region" description="Helical" evidence="1">
    <location>
        <begin position="81"/>
        <end position="102"/>
    </location>
</feature>
<feature type="transmembrane region" description="Helical" evidence="1">
    <location>
        <begin position="46"/>
        <end position="69"/>
    </location>
</feature>
<proteinExistence type="predicted"/>
<keyword evidence="3" id="KW-1185">Reference proteome</keyword>
<dbReference type="RefSeq" id="WP_378414526.1">
    <property type="nucleotide sequence ID" value="NZ_JBHSFO010000002.1"/>
</dbReference>
<feature type="transmembrane region" description="Helical" evidence="1">
    <location>
        <begin position="114"/>
        <end position="136"/>
    </location>
</feature>
<comment type="caution">
    <text evidence="2">The sequence shown here is derived from an EMBL/GenBank/DDBJ whole genome shotgun (WGS) entry which is preliminary data.</text>
</comment>
<reference evidence="3" key="1">
    <citation type="journal article" date="2019" name="Int. J. Syst. Evol. Microbiol.">
        <title>The Global Catalogue of Microorganisms (GCM) 10K type strain sequencing project: providing services to taxonomists for standard genome sequencing and annotation.</title>
        <authorList>
            <consortium name="The Broad Institute Genomics Platform"/>
            <consortium name="The Broad Institute Genome Sequencing Center for Infectious Disease"/>
            <person name="Wu L."/>
            <person name="Ma J."/>
        </authorList>
    </citation>
    <scope>NUCLEOTIDE SEQUENCE [LARGE SCALE GENOMIC DNA]</scope>
    <source>
        <strain evidence="3">CCUG 54520</strain>
    </source>
</reference>
<keyword evidence="1" id="KW-0812">Transmembrane</keyword>
<keyword evidence="1" id="KW-1133">Transmembrane helix</keyword>
<name>A0ABV9FLL8_9NOCA</name>